<evidence type="ECO:0000313" key="1">
    <source>
        <dbReference type="EMBL" id="JAH71143.1"/>
    </source>
</evidence>
<organism evidence="1">
    <name type="scientific">Anguilla anguilla</name>
    <name type="common">European freshwater eel</name>
    <name type="synonym">Muraena anguilla</name>
    <dbReference type="NCBI Taxonomy" id="7936"/>
    <lineage>
        <taxon>Eukaryota</taxon>
        <taxon>Metazoa</taxon>
        <taxon>Chordata</taxon>
        <taxon>Craniata</taxon>
        <taxon>Vertebrata</taxon>
        <taxon>Euteleostomi</taxon>
        <taxon>Actinopterygii</taxon>
        <taxon>Neopterygii</taxon>
        <taxon>Teleostei</taxon>
        <taxon>Anguilliformes</taxon>
        <taxon>Anguillidae</taxon>
        <taxon>Anguilla</taxon>
    </lineage>
</organism>
<protein>
    <submittedName>
        <fullName evidence="1">Uncharacterized protein</fullName>
    </submittedName>
</protein>
<proteinExistence type="predicted"/>
<accession>A0A0E9V1L0</accession>
<dbReference type="EMBL" id="GBXM01037434">
    <property type="protein sequence ID" value="JAH71143.1"/>
    <property type="molecule type" value="Transcribed_RNA"/>
</dbReference>
<name>A0A0E9V1L0_ANGAN</name>
<sequence>MAEERRAFN</sequence>
<reference evidence="1" key="2">
    <citation type="journal article" date="2015" name="Fish Shellfish Immunol.">
        <title>Early steps in the European eel (Anguilla anguilla)-Vibrio vulnificus interaction in the gills: Role of the RtxA13 toxin.</title>
        <authorList>
            <person name="Callol A."/>
            <person name="Pajuelo D."/>
            <person name="Ebbesson L."/>
            <person name="Teles M."/>
            <person name="MacKenzie S."/>
            <person name="Amaro C."/>
        </authorList>
    </citation>
    <scope>NUCLEOTIDE SEQUENCE</scope>
</reference>
<reference evidence="1" key="1">
    <citation type="submission" date="2014-11" db="EMBL/GenBank/DDBJ databases">
        <authorList>
            <person name="Amaro Gonzalez C."/>
        </authorList>
    </citation>
    <scope>NUCLEOTIDE SEQUENCE</scope>
</reference>